<evidence type="ECO:0000313" key="2">
    <source>
        <dbReference type="EMBL" id="GBO00601.1"/>
    </source>
</evidence>
<dbReference type="PANTHER" id="PTHR19303">
    <property type="entry name" value="TRANSPOSON"/>
    <property type="match status" value="1"/>
</dbReference>
<dbReference type="EMBL" id="BGPR01029047">
    <property type="protein sequence ID" value="GBO00601.1"/>
    <property type="molecule type" value="Genomic_DNA"/>
</dbReference>
<dbReference type="AlphaFoldDB" id="A0A4Y2TKN5"/>
<dbReference type="GO" id="GO:0003677">
    <property type="term" value="F:DNA binding"/>
    <property type="evidence" value="ECO:0007669"/>
    <property type="project" value="TreeGrafter"/>
</dbReference>
<protein>
    <recommendedName>
        <fullName evidence="1">DDE-1 domain-containing protein</fullName>
    </recommendedName>
</protein>
<sequence>MTSRQKLKPLVIGRSKNPRSFKGSKSLEVDYDFNKKSWITSEICEKWVQKLVKRMIVESLKITLVFYDCPAHPKEINQKLKNVTVFYLPSNTTSKLQPMAQGG</sequence>
<proteinExistence type="predicted"/>
<dbReference type="PANTHER" id="PTHR19303:SF73">
    <property type="entry name" value="PROTEIN PDC2"/>
    <property type="match status" value="1"/>
</dbReference>
<evidence type="ECO:0000259" key="1">
    <source>
        <dbReference type="Pfam" id="PF03184"/>
    </source>
</evidence>
<dbReference type="Proteomes" id="UP000499080">
    <property type="component" value="Unassembled WGS sequence"/>
</dbReference>
<name>A0A4Y2TKN5_ARAVE</name>
<organism evidence="2 3">
    <name type="scientific">Araneus ventricosus</name>
    <name type="common">Orbweaver spider</name>
    <name type="synonym">Epeira ventricosa</name>
    <dbReference type="NCBI Taxonomy" id="182803"/>
    <lineage>
        <taxon>Eukaryota</taxon>
        <taxon>Metazoa</taxon>
        <taxon>Ecdysozoa</taxon>
        <taxon>Arthropoda</taxon>
        <taxon>Chelicerata</taxon>
        <taxon>Arachnida</taxon>
        <taxon>Araneae</taxon>
        <taxon>Araneomorphae</taxon>
        <taxon>Entelegynae</taxon>
        <taxon>Araneoidea</taxon>
        <taxon>Araneidae</taxon>
        <taxon>Araneus</taxon>
    </lineage>
</organism>
<accession>A0A4Y2TKN5</accession>
<dbReference type="InterPro" id="IPR004875">
    <property type="entry name" value="DDE_SF_endonuclease_dom"/>
</dbReference>
<keyword evidence="3" id="KW-1185">Reference proteome</keyword>
<evidence type="ECO:0000313" key="3">
    <source>
        <dbReference type="Proteomes" id="UP000499080"/>
    </source>
</evidence>
<dbReference type="GO" id="GO:0005634">
    <property type="term" value="C:nucleus"/>
    <property type="evidence" value="ECO:0007669"/>
    <property type="project" value="TreeGrafter"/>
</dbReference>
<dbReference type="OrthoDB" id="125347at2759"/>
<dbReference type="Pfam" id="PF03184">
    <property type="entry name" value="DDE_1"/>
    <property type="match status" value="1"/>
</dbReference>
<comment type="caution">
    <text evidence="2">The sequence shown here is derived from an EMBL/GenBank/DDBJ whole genome shotgun (WGS) entry which is preliminary data.</text>
</comment>
<dbReference type="InterPro" id="IPR050863">
    <property type="entry name" value="CenT-Element_Derived"/>
</dbReference>
<feature type="domain" description="DDE-1" evidence="1">
    <location>
        <begin position="3"/>
        <end position="102"/>
    </location>
</feature>
<gene>
    <name evidence="2" type="ORF">AVEN_252119_1</name>
</gene>
<reference evidence="2 3" key="1">
    <citation type="journal article" date="2019" name="Sci. Rep.">
        <title>Orb-weaving spider Araneus ventricosus genome elucidates the spidroin gene catalogue.</title>
        <authorList>
            <person name="Kono N."/>
            <person name="Nakamura H."/>
            <person name="Ohtoshi R."/>
            <person name="Moran D.A.P."/>
            <person name="Shinohara A."/>
            <person name="Yoshida Y."/>
            <person name="Fujiwara M."/>
            <person name="Mori M."/>
            <person name="Tomita M."/>
            <person name="Arakawa K."/>
        </authorList>
    </citation>
    <scope>NUCLEOTIDE SEQUENCE [LARGE SCALE GENOMIC DNA]</scope>
</reference>